<keyword evidence="1" id="KW-0812">Transmembrane</keyword>
<organism evidence="2 3">
    <name type="scientific">Parelaphostrongylus tenuis</name>
    <name type="common">Meningeal worm</name>
    <dbReference type="NCBI Taxonomy" id="148309"/>
    <lineage>
        <taxon>Eukaryota</taxon>
        <taxon>Metazoa</taxon>
        <taxon>Ecdysozoa</taxon>
        <taxon>Nematoda</taxon>
        <taxon>Chromadorea</taxon>
        <taxon>Rhabditida</taxon>
        <taxon>Rhabditina</taxon>
        <taxon>Rhabditomorpha</taxon>
        <taxon>Strongyloidea</taxon>
        <taxon>Metastrongylidae</taxon>
        <taxon>Parelaphostrongylus</taxon>
    </lineage>
</organism>
<dbReference type="AlphaFoldDB" id="A0AAD5R0X5"/>
<reference evidence="2" key="1">
    <citation type="submission" date="2021-06" db="EMBL/GenBank/DDBJ databases">
        <title>Parelaphostrongylus tenuis whole genome reference sequence.</title>
        <authorList>
            <person name="Garwood T.J."/>
            <person name="Larsen P.A."/>
            <person name="Fountain-Jones N.M."/>
            <person name="Garbe J.R."/>
            <person name="Macchietto M.G."/>
            <person name="Kania S.A."/>
            <person name="Gerhold R.W."/>
            <person name="Richards J.E."/>
            <person name="Wolf T.M."/>
        </authorList>
    </citation>
    <scope>NUCLEOTIDE SEQUENCE</scope>
    <source>
        <strain evidence="2">MNPRO001-30</strain>
        <tissue evidence="2">Meninges</tissue>
    </source>
</reference>
<dbReference type="EMBL" id="JAHQIW010005897">
    <property type="protein sequence ID" value="KAJ1367434.1"/>
    <property type="molecule type" value="Genomic_DNA"/>
</dbReference>
<keyword evidence="3" id="KW-1185">Reference proteome</keyword>
<proteinExistence type="predicted"/>
<keyword evidence="1" id="KW-1133">Transmembrane helix</keyword>
<dbReference type="Proteomes" id="UP001196413">
    <property type="component" value="Unassembled WGS sequence"/>
</dbReference>
<name>A0AAD5R0X5_PARTN</name>
<feature type="transmembrane region" description="Helical" evidence="1">
    <location>
        <begin position="15"/>
        <end position="32"/>
    </location>
</feature>
<evidence type="ECO:0000313" key="2">
    <source>
        <dbReference type="EMBL" id="KAJ1367434.1"/>
    </source>
</evidence>
<comment type="caution">
    <text evidence="2">The sequence shown here is derived from an EMBL/GenBank/DDBJ whole genome shotgun (WGS) entry which is preliminary data.</text>
</comment>
<protein>
    <submittedName>
        <fullName evidence="2">Uncharacterized protein</fullName>
    </submittedName>
</protein>
<evidence type="ECO:0000256" key="1">
    <source>
        <dbReference type="SAM" id="Phobius"/>
    </source>
</evidence>
<accession>A0AAD5R0X5</accession>
<gene>
    <name evidence="2" type="ORF">KIN20_028343</name>
</gene>
<sequence>MSIATEVIRHPTRPSMIWLLAVISTVIGCGVMPTGHVSRRNFNVTGFNLPAAMVYSNAADVRASFPGIAASEREVKGFVSRLVMQTVFDVLELQGRIALLPDAVISAILSQLSVNTTYEPMQCQIVFVDLTAQNDIQDMKPQNCIVVGNTVTGICTLKRGERCMTGMNLESVPNAHLSISGTLSTTNIVMANWSRTMWQNVLNRALRILAAGSFKSHFFSATATVDGN</sequence>
<evidence type="ECO:0000313" key="3">
    <source>
        <dbReference type="Proteomes" id="UP001196413"/>
    </source>
</evidence>
<keyword evidence="1" id="KW-0472">Membrane</keyword>